<dbReference type="Pfam" id="PF03466">
    <property type="entry name" value="LysR_substrate"/>
    <property type="match status" value="1"/>
</dbReference>
<comment type="caution">
    <text evidence="6">The sequence shown here is derived from an EMBL/GenBank/DDBJ whole genome shotgun (WGS) entry which is preliminary data.</text>
</comment>
<dbReference type="Gene3D" id="1.10.10.10">
    <property type="entry name" value="Winged helix-like DNA-binding domain superfamily/Winged helix DNA-binding domain"/>
    <property type="match status" value="1"/>
</dbReference>
<organism evidence="6 7">
    <name type="scientific">Paracoccus simplex</name>
    <dbReference type="NCBI Taxonomy" id="2086346"/>
    <lineage>
        <taxon>Bacteria</taxon>
        <taxon>Pseudomonadati</taxon>
        <taxon>Pseudomonadota</taxon>
        <taxon>Alphaproteobacteria</taxon>
        <taxon>Rhodobacterales</taxon>
        <taxon>Paracoccaceae</taxon>
        <taxon>Paracoccus</taxon>
    </lineage>
</organism>
<dbReference type="SUPFAM" id="SSF46785">
    <property type="entry name" value="Winged helix' DNA-binding domain"/>
    <property type="match status" value="1"/>
</dbReference>
<dbReference type="Gene3D" id="3.40.190.290">
    <property type="match status" value="1"/>
</dbReference>
<accession>A0ABV7S5Y8</accession>
<dbReference type="NCBIfam" id="NF002964">
    <property type="entry name" value="PRK03635.1"/>
    <property type="match status" value="1"/>
</dbReference>
<proteinExistence type="inferred from homology"/>
<dbReference type="InterPro" id="IPR036390">
    <property type="entry name" value="WH_DNA-bd_sf"/>
</dbReference>
<gene>
    <name evidence="6" type="ORF">ACFOMP_19100</name>
</gene>
<dbReference type="InterPro" id="IPR017685">
    <property type="entry name" value="ArgP"/>
</dbReference>
<dbReference type="SUPFAM" id="SSF53850">
    <property type="entry name" value="Periplasmic binding protein-like II"/>
    <property type="match status" value="1"/>
</dbReference>
<feature type="domain" description="HTH lysR-type" evidence="5">
    <location>
        <begin position="2"/>
        <end position="58"/>
    </location>
</feature>
<dbReference type="InterPro" id="IPR036388">
    <property type="entry name" value="WH-like_DNA-bd_sf"/>
</dbReference>
<dbReference type="RefSeq" id="WP_379033515.1">
    <property type="nucleotide sequence ID" value="NZ_JBHRXE010000064.1"/>
</dbReference>
<protein>
    <submittedName>
        <fullName evidence="6">LysR family transcriptional regulator ArgP</fullName>
    </submittedName>
</protein>
<dbReference type="NCBIfam" id="TIGR03298">
    <property type="entry name" value="argP"/>
    <property type="match status" value="1"/>
</dbReference>
<dbReference type="InterPro" id="IPR005119">
    <property type="entry name" value="LysR_subst-bd"/>
</dbReference>
<name>A0ABV7S5Y8_9RHOB</name>
<evidence type="ECO:0000313" key="7">
    <source>
        <dbReference type="Proteomes" id="UP001595596"/>
    </source>
</evidence>
<dbReference type="NCBIfam" id="NF009888">
    <property type="entry name" value="PRK13348.1"/>
    <property type="match status" value="1"/>
</dbReference>
<dbReference type="PROSITE" id="PS50931">
    <property type="entry name" value="HTH_LYSR"/>
    <property type="match status" value="1"/>
</dbReference>
<keyword evidence="3" id="KW-0238">DNA-binding</keyword>
<dbReference type="EMBL" id="JBHRXE010000064">
    <property type="protein sequence ID" value="MFC3571560.1"/>
    <property type="molecule type" value="Genomic_DNA"/>
</dbReference>
<dbReference type="PANTHER" id="PTHR30579">
    <property type="entry name" value="TRANSCRIPTIONAL REGULATOR"/>
    <property type="match status" value="1"/>
</dbReference>
<keyword evidence="2" id="KW-0805">Transcription regulation</keyword>
<evidence type="ECO:0000256" key="1">
    <source>
        <dbReference type="ARBA" id="ARBA00009437"/>
    </source>
</evidence>
<dbReference type="InterPro" id="IPR050176">
    <property type="entry name" value="LTTR"/>
</dbReference>
<dbReference type="Pfam" id="PF00126">
    <property type="entry name" value="HTH_1"/>
    <property type="match status" value="1"/>
</dbReference>
<sequence length="289" mass="30848">MLDYAALSALSEIIRRGSFEAAAAALGVTPSAVSQRIKGLEERLGQVLIHRGPPATGTETGLRLMQHLDQVRLLESTLATGLQPSAGPAVLRLAVNADSLATWFPPVMAALPVLYDLVLDDQDHARDWLRQGQVSAAISSDPDPVPGCDALRLGAMRYQALAAPDFLARHFPNGVTEPALRAAPAIIFNAKDALQSRWAERATGKRLHLPGHRIPASEPFARAVALGLGWGMIPESMAAPALRDGRLRPLVPGLPLDVALHWHVQRAMAPALAPLTAAIRKRAAADLRP</sequence>
<comment type="similarity">
    <text evidence="1">Belongs to the LysR transcriptional regulatory family.</text>
</comment>
<dbReference type="PANTHER" id="PTHR30579:SF2">
    <property type="entry name" value="HTH-TYPE TRANSCRIPTIONAL REGULATOR ARGP"/>
    <property type="match status" value="1"/>
</dbReference>
<evidence type="ECO:0000313" key="6">
    <source>
        <dbReference type="EMBL" id="MFC3571560.1"/>
    </source>
</evidence>
<keyword evidence="4" id="KW-0804">Transcription</keyword>
<dbReference type="InterPro" id="IPR000847">
    <property type="entry name" value="LysR_HTH_N"/>
</dbReference>
<evidence type="ECO:0000256" key="3">
    <source>
        <dbReference type="ARBA" id="ARBA00023125"/>
    </source>
</evidence>
<keyword evidence="7" id="KW-1185">Reference proteome</keyword>
<reference evidence="7" key="1">
    <citation type="journal article" date="2019" name="Int. J. Syst. Evol. Microbiol.">
        <title>The Global Catalogue of Microorganisms (GCM) 10K type strain sequencing project: providing services to taxonomists for standard genome sequencing and annotation.</title>
        <authorList>
            <consortium name="The Broad Institute Genomics Platform"/>
            <consortium name="The Broad Institute Genome Sequencing Center for Infectious Disease"/>
            <person name="Wu L."/>
            <person name="Ma J."/>
        </authorList>
    </citation>
    <scope>NUCLEOTIDE SEQUENCE [LARGE SCALE GENOMIC DNA]</scope>
    <source>
        <strain evidence="7">VKM B-3226</strain>
    </source>
</reference>
<evidence type="ECO:0000256" key="2">
    <source>
        <dbReference type="ARBA" id="ARBA00023015"/>
    </source>
</evidence>
<dbReference type="Proteomes" id="UP001595596">
    <property type="component" value="Unassembled WGS sequence"/>
</dbReference>
<evidence type="ECO:0000259" key="5">
    <source>
        <dbReference type="PROSITE" id="PS50931"/>
    </source>
</evidence>
<evidence type="ECO:0000256" key="4">
    <source>
        <dbReference type="ARBA" id="ARBA00023163"/>
    </source>
</evidence>